<comment type="caution">
    <text evidence="3">The sequence shown here is derived from an EMBL/GenBank/DDBJ whole genome shotgun (WGS) entry which is preliminary data.</text>
</comment>
<sequence>MAWLLRHLLPARDNLVGPGQLPRIGIQRILVCRPNHRLGNTVLLTSLMGEIERHFPGAEVDVLGSGEATRGILGGFATIGELFLLDRRALRRPLASLRTLRSLSRKHYDLVIDAASGSSSGRLAAGMAKARYQVRVEGSGGDAPVHFAARPVHALRRALGEARLEPIPTLDLRLSAAERERGAAMLERVLQSAPANDAPTLAIFPNATGRKRLDATWWQTFVDELIRRAGPFRIVELVAADGQSRIGNAYPTYFTSDPRKLAAFIDAADTYVSADCGVMHLAAATRAITIGIFGATDPDRYAPFGGRNLGFRSDDGCPLAAAIRVAAHLRQSTAM</sequence>
<dbReference type="EMBL" id="JAUSSK010000003">
    <property type="protein sequence ID" value="MDQ0010451.1"/>
    <property type="molecule type" value="Genomic_DNA"/>
</dbReference>
<proteinExistence type="predicted"/>
<reference evidence="3 4" key="1">
    <citation type="submission" date="2023-07" db="EMBL/GenBank/DDBJ databases">
        <title>Sorghum-associated microbial communities from plants grown in Nebraska, USA.</title>
        <authorList>
            <person name="Schachtman D."/>
        </authorList>
    </citation>
    <scope>NUCLEOTIDE SEQUENCE [LARGE SCALE GENOMIC DNA]</scope>
    <source>
        <strain evidence="3 4">CC60</strain>
    </source>
</reference>
<organism evidence="3 4">
    <name type="scientific">Luteibacter jiangsuensis</name>
    <dbReference type="NCBI Taxonomy" id="637577"/>
    <lineage>
        <taxon>Bacteria</taxon>
        <taxon>Pseudomonadati</taxon>
        <taxon>Pseudomonadota</taxon>
        <taxon>Gammaproteobacteria</taxon>
        <taxon>Lysobacterales</taxon>
        <taxon>Rhodanobacteraceae</taxon>
        <taxon>Luteibacter</taxon>
    </lineage>
</organism>
<gene>
    <name evidence="3" type="ORF">J2T07_002641</name>
</gene>
<dbReference type="Pfam" id="PF01075">
    <property type="entry name" value="Glyco_transf_9"/>
    <property type="match status" value="1"/>
</dbReference>
<evidence type="ECO:0000256" key="1">
    <source>
        <dbReference type="ARBA" id="ARBA00022676"/>
    </source>
</evidence>
<dbReference type="Gene3D" id="3.40.50.2000">
    <property type="entry name" value="Glycogen Phosphorylase B"/>
    <property type="match status" value="2"/>
</dbReference>
<keyword evidence="4" id="KW-1185">Reference proteome</keyword>
<dbReference type="RefSeq" id="WP_306850540.1">
    <property type="nucleotide sequence ID" value="NZ_JAUSSK010000003.1"/>
</dbReference>
<protein>
    <submittedName>
        <fullName evidence="3">ADP-heptose:LPS heptosyltransferase</fullName>
    </submittedName>
</protein>
<evidence type="ECO:0000313" key="4">
    <source>
        <dbReference type="Proteomes" id="UP001237737"/>
    </source>
</evidence>
<evidence type="ECO:0000256" key="2">
    <source>
        <dbReference type="ARBA" id="ARBA00022679"/>
    </source>
</evidence>
<dbReference type="CDD" id="cd03789">
    <property type="entry name" value="GT9_LPS_heptosyltransferase"/>
    <property type="match status" value="1"/>
</dbReference>
<keyword evidence="1" id="KW-0328">Glycosyltransferase</keyword>
<accession>A0ABT9SZL0</accession>
<evidence type="ECO:0000313" key="3">
    <source>
        <dbReference type="EMBL" id="MDQ0010451.1"/>
    </source>
</evidence>
<dbReference type="InterPro" id="IPR051199">
    <property type="entry name" value="LPS_LOS_Heptosyltrfase"/>
</dbReference>
<dbReference type="SUPFAM" id="SSF53756">
    <property type="entry name" value="UDP-Glycosyltransferase/glycogen phosphorylase"/>
    <property type="match status" value="1"/>
</dbReference>
<dbReference type="Proteomes" id="UP001237737">
    <property type="component" value="Unassembled WGS sequence"/>
</dbReference>
<dbReference type="PANTHER" id="PTHR30160:SF1">
    <property type="entry name" value="LIPOPOLYSACCHARIDE 1,2-N-ACETYLGLUCOSAMINETRANSFERASE-RELATED"/>
    <property type="match status" value="1"/>
</dbReference>
<dbReference type="InterPro" id="IPR002201">
    <property type="entry name" value="Glyco_trans_9"/>
</dbReference>
<name>A0ABT9SZL0_9GAMM</name>
<keyword evidence="2" id="KW-0808">Transferase</keyword>
<dbReference type="PANTHER" id="PTHR30160">
    <property type="entry name" value="TETRAACYLDISACCHARIDE 4'-KINASE-RELATED"/>
    <property type="match status" value="1"/>
</dbReference>